<feature type="domain" description="HTH deoR-type" evidence="4">
    <location>
        <begin position="8"/>
        <end position="63"/>
    </location>
</feature>
<dbReference type="SUPFAM" id="SSF46785">
    <property type="entry name" value="Winged helix' DNA-binding domain"/>
    <property type="match status" value="1"/>
</dbReference>
<keyword evidence="2" id="KW-0238">DNA-binding</keyword>
<dbReference type="Pfam" id="PF08220">
    <property type="entry name" value="HTH_DeoR"/>
    <property type="match status" value="1"/>
</dbReference>
<dbReference type="PROSITE" id="PS00894">
    <property type="entry name" value="HTH_DEOR_1"/>
    <property type="match status" value="1"/>
</dbReference>
<dbReference type="PATRIC" id="fig|332950.4.peg.1545"/>
<dbReference type="SMART" id="SM01134">
    <property type="entry name" value="DeoRC"/>
    <property type="match status" value="1"/>
</dbReference>
<keyword evidence="1" id="KW-0805">Transcription regulation</keyword>
<organism evidence="5 6">
    <name type="scientific">Enterococcus termitis</name>
    <dbReference type="NCBI Taxonomy" id="332950"/>
    <lineage>
        <taxon>Bacteria</taxon>
        <taxon>Bacillati</taxon>
        <taxon>Bacillota</taxon>
        <taxon>Bacilli</taxon>
        <taxon>Lactobacillales</taxon>
        <taxon>Enterococcaceae</taxon>
        <taxon>Enterococcus</taxon>
    </lineage>
</organism>
<dbReference type="InterPro" id="IPR018356">
    <property type="entry name" value="Tscrpt_reg_HTH_DeoR_CS"/>
</dbReference>
<dbReference type="InterPro" id="IPR001034">
    <property type="entry name" value="DeoR_HTH"/>
</dbReference>
<protein>
    <recommendedName>
        <fullName evidence="4">HTH deoR-type domain-containing protein</fullName>
    </recommendedName>
</protein>
<evidence type="ECO:0000256" key="1">
    <source>
        <dbReference type="ARBA" id="ARBA00023015"/>
    </source>
</evidence>
<dbReference type="InterPro" id="IPR050313">
    <property type="entry name" value="Carb_Metab_HTH_regulators"/>
</dbReference>
<evidence type="ECO:0000256" key="3">
    <source>
        <dbReference type="ARBA" id="ARBA00023163"/>
    </source>
</evidence>
<sequence>MKISQGDVFRRREQLIERLHQKEHLTVSELADYFNVSAVTIRRDLLFLEKKKMIERFYGGVKLVSSQQVKRTEKAEKSSFPVAAFIEKLSPFLENRLQLFVGAGVFSTEIIHALSVFDVTILTNDAAALSIDHPKQKALISVSGGELEKNTQALVGDFATHSFNKVEADLCIIEAAGFNTHEVTTKTLNESFVYRTMIQHTKGPKIVYTPASNLETVSSFMIDRTFLFDILYTDASIPASLLSNYQSQSITVDVLNE</sequence>
<dbReference type="InterPro" id="IPR036390">
    <property type="entry name" value="WH_DNA-bd_sf"/>
</dbReference>
<dbReference type="AlphaFoldDB" id="A0A1E5GVM3"/>
<dbReference type="Proteomes" id="UP000095094">
    <property type="component" value="Unassembled WGS sequence"/>
</dbReference>
<gene>
    <name evidence="5" type="ORF">BCR25_03795</name>
</gene>
<evidence type="ECO:0000256" key="2">
    <source>
        <dbReference type="ARBA" id="ARBA00023125"/>
    </source>
</evidence>
<dbReference type="Pfam" id="PF00455">
    <property type="entry name" value="DeoRC"/>
    <property type="match status" value="1"/>
</dbReference>
<dbReference type="EMBL" id="MIJY01000012">
    <property type="protein sequence ID" value="OEG16732.1"/>
    <property type="molecule type" value="Genomic_DNA"/>
</dbReference>
<evidence type="ECO:0000259" key="4">
    <source>
        <dbReference type="PROSITE" id="PS51000"/>
    </source>
</evidence>
<dbReference type="GO" id="GO:0003700">
    <property type="term" value="F:DNA-binding transcription factor activity"/>
    <property type="evidence" value="ECO:0007669"/>
    <property type="project" value="InterPro"/>
</dbReference>
<dbReference type="InterPro" id="IPR036388">
    <property type="entry name" value="WH-like_DNA-bd_sf"/>
</dbReference>
<evidence type="ECO:0000313" key="5">
    <source>
        <dbReference type="EMBL" id="OEG16732.1"/>
    </source>
</evidence>
<dbReference type="InterPro" id="IPR014036">
    <property type="entry name" value="DeoR-like_C"/>
</dbReference>
<proteinExistence type="predicted"/>
<reference evidence="6" key="1">
    <citation type="submission" date="2016-09" db="EMBL/GenBank/DDBJ databases">
        <authorList>
            <person name="Gulvik C.A."/>
        </authorList>
    </citation>
    <scope>NUCLEOTIDE SEQUENCE [LARGE SCALE GENOMIC DNA]</scope>
    <source>
        <strain evidence="6">LMG 8895</strain>
    </source>
</reference>
<dbReference type="PRINTS" id="PR00037">
    <property type="entry name" value="HTHLACR"/>
</dbReference>
<dbReference type="OrthoDB" id="9797223at2"/>
<dbReference type="RefSeq" id="WP_069663129.1">
    <property type="nucleotide sequence ID" value="NZ_JBHUJJ010000001.1"/>
</dbReference>
<comment type="caution">
    <text evidence="5">The sequence shown here is derived from an EMBL/GenBank/DDBJ whole genome shotgun (WGS) entry which is preliminary data.</text>
</comment>
<dbReference type="GO" id="GO:0003677">
    <property type="term" value="F:DNA binding"/>
    <property type="evidence" value="ECO:0007669"/>
    <property type="project" value="UniProtKB-KW"/>
</dbReference>
<dbReference type="PROSITE" id="PS51000">
    <property type="entry name" value="HTH_DEOR_2"/>
    <property type="match status" value="1"/>
</dbReference>
<keyword evidence="3" id="KW-0804">Transcription</keyword>
<name>A0A1E5GVM3_9ENTE</name>
<dbReference type="PANTHER" id="PTHR30363">
    <property type="entry name" value="HTH-TYPE TRANSCRIPTIONAL REGULATOR SRLR-RELATED"/>
    <property type="match status" value="1"/>
</dbReference>
<evidence type="ECO:0000313" key="6">
    <source>
        <dbReference type="Proteomes" id="UP000095094"/>
    </source>
</evidence>
<dbReference type="SMART" id="SM00420">
    <property type="entry name" value="HTH_DEOR"/>
    <property type="match status" value="1"/>
</dbReference>
<dbReference type="Gene3D" id="1.10.10.10">
    <property type="entry name" value="Winged helix-like DNA-binding domain superfamily/Winged helix DNA-binding domain"/>
    <property type="match status" value="1"/>
</dbReference>
<dbReference type="PANTHER" id="PTHR30363:SF44">
    <property type="entry name" value="AGA OPERON TRANSCRIPTIONAL REPRESSOR-RELATED"/>
    <property type="match status" value="1"/>
</dbReference>
<accession>A0A1E5GVM3</accession>
<keyword evidence="6" id="KW-1185">Reference proteome</keyword>